<name>A0A193LF60_9GAMM</name>
<dbReference type="InterPro" id="IPR045179">
    <property type="entry name" value="YgfZ/GcvT"/>
</dbReference>
<dbReference type="STRING" id="1548547.BA177_07720"/>
<evidence type="ECO:0000256" key="1">
    <source>
        <dbReference type="ARBA" id="ARBA00022946"/>
    </source>
</evidence>
<accession>A0A193LF60</accession>
<evidence type="ECO:0000313" key="2">
    <source>
        <dbReference type="EMBL" id="ANO51103.1"/>
    </source>
</evidence>
<dbReference type="InterPro" id="IPR017703">
    <property type="entry name" value="YgfZ/GCV_T_CS"/>
</dbReference>
<dbReference type="EMBL" id="CP016268">
    <property type="protein sequence ID" value="ANO51103.1"/>
    <property type="molecule type" value="Genomic_DNA"/>
</dbReference>
<dbReference type="PANTHER" id="PTHR22602:SF0">
    <property type="entry name" value="TRANSFERASE CAF17, MITOCHONDRIAL-RELATED"/>
    <property type="match status" value="1"/>
</dbReference>
<gene>
    <name evidence="2" type="ORF">BA177_07720</name>
</gene>
<evidence type="ECO:0000313" key="3">
    <source>
        <dbReference type="Proteomes" id="UP000092695"/>
    </source>
</evidence>
<dbReference type="OrthoDB" id="9796287at2"/>
<dbReference type="SUPFAM" id="SSF103025">
    <property type="entry name" value="Folate-binding domain"/>
    <property type="match status" value="1"/>
</dbReference>
<dbReference type="Gene3D" id="3.30.1360.120">
    <property type="entry name" value="Probable tRNA modification gtpase trme, domain 1"/>
    <property type="match status" value="1"/>
</dbReference>
<organism evidence="2 3">
    <name type="scientific">Woeseia oceani</name>
    <dbReference type="NCBI Taxonomy" id="1548547"/>
    <lineage>
        <taxon>Bacteria</taxon>
        <taxon>Pseudomonadati</taxon>
        <taxon>Pseudomonadota</taxon>
        <taxon>Gammaproteobacteria</taxon>
        <taxon>Woeseiales</taxon>
        <taxon>Woeseiaceae</taxon>
        <taxon>Woeseia</taxon>
    </lineage>
</organism>
<proteinExistence type="predicted"/>
<keyword evidence="1" id="KW-0809">Transit peptide</keyword>
<dbReference type="KEGG" id="woc:BA177_07720"/>
<dbReference type="RefSeq" id="WP_068615044.1">
    <property type="nucleotide sequence ID" value="NZ_CP016268.1"/>
</dbReference>
<evidence type="ECO:0008006" key="4">
    <source>
        <dbReference type="Google" id="ProtNLM"/>
    </source>
</evidence>
<dbReference type="InterPro" id="IPR027266">
    <property type="entry name" value="TrmE/GcvT-like"/>
</dbReference>
<dbReference type="PANTHER" id="PTHR22602">
    <property type="entry name" value="TRANSFERASE CAF17, MITOCHONDRIAL-RELATED"/>
    <property type="match status" value="1"/>
</dbReference>
<dbReference type="AlphaFoldDB" id="A0A193LF60"/>
<dbReference type="Proteomes" id="UP000092695">
    <property type="component" value="Chromosome"/>
</dbReference>
<dbReference type="GO" id="GO:0016226">
    <property type="term" value="P:iron-sulfur cluster assembly"/>
    <property type="evidence" value="ECO:0007669"/>
    <property type="project" value="TreeGrafter"/>
</dbReference>
<reference evidence="2 3" key="1">
    <citation type="submission" date="2016-06" db="EMBL/GenBank/DDBJ databases">
        <title>Complete genome sequence of a deep-branching marine Gamma Proteobacterium Woeseia oceani type strain XK5.</title>
        <authorList>
            <person name="Mu D."/>
            <person name="Du Z."/>
        </authorList>
    </citation>
    <scope>NUCLEOTIDE SEQUENCE [LARGE SCALE GENOMIC DNA]</scope>
    <source>
        <strain evidence="2 3">XK5</strain>
    </source>
</reference>
<keyword evidence="3" id="KW-1185">Reference proteome</keyword>
<protein>
    <recommendedName>
        <fullName evidence="4">Aminomethyltransferase folate-binding domain-containing protein</fullName>
    </recommendedName>
</protein>
<sequence length="311" mass="33062">MAQLVSDIYLLARAMAACARLHRRTGMYTQILASGDDAIGFLQGQLTQDLNDLSAEFSPLAAWCNPKGRVVAVLRLLALENGVGLILPDALAEPVITGLLRYRLRAQVELLPAGAQWRAYALSAGQDLAALESMGLLPEPAANASRRRAGITAVSLDTQRSVVELYADVAALDTARLKFAAPLSAGSWAAARIQAGITDIDDTTTEQYTPHMLNLDRLGAISFFKGCYPGQEIVARTEHLGSVKRSVARYRAHGTPVASGEPVQFAGVESGVVVASAGSWLLAMVPTELHDKTLSCAGQEITPPDQTSGRI</sequence>
<dbReference type="NCBIfam" id="TIGR03317">
    <property type="entry name" value="ygfZ_signature"/>
    <property type="match status" value="1"/>
</dbReference>